<comment type="caution">
    <text evidence="1">The sequence shown here is derived from an EMBL/GenBank/DDBJ whole genome shotgun (WGS) entry which is preliminary data.</text>
</comment>
<evidence type="ECO:0000313" key="1">
    <source>
        <dbReference type="EMBL" id="GAF86822.1"/>
    </source>
</evidence>
<accession>X0TF78</accession>
<dbReference type="AlphaFoldDB" id="X0TF78"/>
<reference evidence="1" key="1">
    <citation type="journal article" date="2014" name="Front. Microbiol.">
        <title>High frequency of phylogenetically diverse reductive dehalogenase-homologous genes in deep subseafloor sedimentary metagenomes.</title>
        <authorList>
            <person name="Kawai M."/>
            <person name="Futagami T."/>
            <person name="Toyoda A."/>
            <person name="Takaki Y."/>
            <person name="Nishi S."/>
            <person name="Hori S."/>
            <person name="Arai W."/>
            <person name="Tsubouchi T."/>
            <person name="Morono Y."/>
            <person name="Uchiyama I."/>
            <person name="Ito T."/>
            <person name="Fujiyama A."/>
            <person name="Inagaki F."/>
            <person name="Takami H."/>
        </authorList>
    </citation>
    <scope>NUCLEOTIDE SEQUENCE</scope>
    <source>
        <strain evidence="1">Expedition CK06-06</strain>
    </source>
</reference>
<dbReference type="EMBL" id="BARS01015056">
    <property type="protein sequence ID" value="GAF86822.1"/>
    <property type="molecule type" value="Genomic_DNA"/>
</dbReference>
<name>X0TF78_9ZZZZ</name>
<organism evidence="1">
    <name type="scientific">marine sediment metagenome</name>
    <dbReference type="NCBI Taxonomy" id="412755"/>
    <lineage>
        <taxon>unclassified sequences</taxon>
        <taxon>metagenomes</taxon>
        <taxon>ecological metagenomes</taxon>
    </lineage>
</organism>
<proteinExistence type="predicted"/>
<gene>
    <name evidence="1" type="ORF">S01H1_24989</name>
</gene>
<feature type="non-terminal residue" evidence="1">
    <location>
        <position position="41"/>
    </location>
</feature>
<sequence>MAWIDTQIAALNDKYGYIAASFYNTGRRLRYCGDNIAAENW</sequence>
<protein>
    <submittedName>
        <fullName evidence="1">Uncharacterized protein</fullName>
    </submittedName>
</protein>